<protein>
    <recommendedName>
        <fullName evidence="4">HTH cro/C1-type domain-containing protein</fullName>
    </recommendedName>
</protein>
<name>D1A228_THECD</name>
<evidence type="ECO:0008006" key="4">
    <source>
        <dbReference type="Google" id="ProtNLM"/>
    </source>
</evidence>
<proteinExistence type="predicted"/>
<evidence type="ECO:0000256" key="1">
    <source>
        <dbReference type="SAM" id="MobiDB-lite"/>
    </source>
</evidence>
<feature type="compositionally biased region" description="Low complexity" evidence="1">
    <location>
        <begin position="186"/>
        <end position="203"/>
    </location>
</feature>
<dbReference type="Proteomes" id="UP000001918">
    <property type="component" value="Chromosome"/>
</dbReference>
<organism evidence="2 3">
    <name type="scientific">Thermomonospora curvata (strain ATCC 19995 / DSM 43183 / JCM 3096 / KCTC 9072 / NBRC 15933 / NCIMB 10081 / Henssen B9)</name>
    <dbReference type="NCBI Taxonomy" id="471852"/>
    <lineage>
        <taxon>Bacteria</taxon>
        <taxon>Bacillati</taxon>
        <taxon>Actinomycetota</taxon>
        <taxon>Actinomycetes</taxon>
        <taxon>Streptosporangiales</taxon>
        <taxon>Thermomonosporaceae</taxon>
        <taxon>Thermomonospora</taxon>
    </lineage>
</organism>
<reference evidence="2 3" key="1">
    <citation type="journal article" date="2011" name="Stand. Genomic Sci.">
        <title>Complete genome sequence of Thermomonospora curvata type strain (B9).</title>
        <authorList>
            <person name="Chertkov O."/>
            <person name="Sikorski J."/>
            <person name="Nolan M."/>
            <person name="Lapidus A."/>
            <person name="Lucas S."/>
            <person name="Del Rio T.G."/>
            <person name="Tice H."/>
            <person name="Cheng J.F."/>
            <person name="Goodwin L."/>
            <person name="Pitluck S."/>
            <person name="Liolios K."/>
            <person name="Ivanova N."/>
            <person name="Mavromatis K."/>
            <person name="Mikhailova N."/>
            <person name="Ovchinnikova G."/>
            <person name="Pati A."/>
            <person name="Chen A."/>
            <person name="Palaniappan K."/>
            <person name="Djao O.D."/>
            <person name="Land M."/>
            <person name="Hauser L."/>
            <person name="Chang Y.J."/>
            <person name="Jeffries C.D."/>
            <person name="Brettin T."/>
            <person name="Han C."/>
            <person name="Detter J.C."/>
            <person name="Rohde M."/>
            <person name="Goker M."/>
            <person name="Woyke T."/>
            <person name="Bristow J."/>
            <person name="Eisen J.A."/>
            <person name="Markowitz V."/>
            <person name="Hugenholtz P."/>
            <person name="Klenk H.P."/>
            <person name="Kyrpides N.C."/>
        </authorList>
    </citation>
    <scope>NUCLEOTIDE SEQUENCE [LARGE SCALE GENOMIC DNA]</scope>
    <source>
        <strain evidence="3">ATCC 19995 / DSM 43183 / JCM 3096 / KCTC 9072 / NBRC 15933 / NCIMB 10081 / Henssen B9</strain>
    </source>
</reference>
<dbReference type="HOGENOM" id="CLU_891195_0_0_11"/>
<dbReference type="eggNOG" id="COG3409">
    <property type="taxonomic scope" value="Bacteria"/>
</dbReference>
<evidence type="ECO:0000313" key="3">
    <source>
        <dbReference type="Proteomes" id="UP000001918"/>
    </source>
</evidence>
<keyword evidence="3" id="KW-1185">Reference proteome</keyword>
<gene>
    <name evidence="2" type="ordered locus">Tcur_4154</name>
</gene>
<dbReference type="AlphaFoldDB" id="D1A228"/>
<sequence>MVTVAGELGATGRLLAELVEPVSFDVAGMDVREVRRLRESKQQKLTGLRARLNLLITGAVQFELDRIGDDGVEVIAAAAGMAPEEVWRILAGEYRTSPIWWRRIERVLMLCRPSQEPEKVLQAQELFVQIARLDKEVGILTQRAAELLRRRRAAQLYPAGTGRHPDEGDGGKAPAPRPAEADGKQEAPAPAESEAPETRPASSWQTPAIPDLHGHDQRPDPLQATTEAEFVAAMRAYRIWAGNPSLRQMQDRCGGQISYSTFRNMLAGTTVPTQLATLETFVRVLGGTAEDLQRWTTAWRRFALRQSTSSGP</sequence>
<dbReference type="OrthoDB" id="3429291at2"/>
<feature type="region of interest" description="Disordered" evidence="1">
    <location>
        <begin position="156"/>
        <end position="220"/>
    </location>
</feature>
<accession>D1A228</accession>
<dbReference type="RefSeq" id="WP_012854464.1">
    <property type="nucleotide sequence ID" value="NC_013510.1"/>
</dbReference>
<dbReference type="KEGG" id="tcu:Tcur_4154"/>
<dbReference type="EMBL" id="CP001738">
    <property type="protein sequence ID" value="ACY99681.1"/>
    <property type="molecule type" value="Genomic_DNA"/>
</dbReference>
<evidence type="ECO:0000313" key="2">
    <source>
        <dbReference type="EMBL" id="ACY99681.1"/>
    </source>
</evidence>